<reference evidence="1" key="1">
    <citation type="submission" date="2018-10" db="EMBL/GenBank/DDBJ databases">
        <title>Acidithiobacillus sulfuriphilus sp. nov.: an extremely acidophilic sulfur-oxidizing chemolithotroph isolated from a neutral pH environment.</title>
        <authorList>
            <person name="Falagan C."/>
            <person name="Moya-Beltran A."/>
            <person name="Quatrini R."/>
            <person name="Johnson D.B."/>
        </authorList>
    </citation>
    <scope>NUCLEOTIDE SEQUENCE [LARGE SCALE GENOMIC DNA]</scope>
    <source>
        <strain evidence="1">CJ-2</strain>
    </source>
</reference>
<dbReference type="AlphaFoldDB" id="A0A3M8RLP5"/>
<proteinExistence type="predicted"/>
<name>A0A3M8RLP5_9PROT</name>
<accession>A0A3M8RLP5</accession>
<evidence type="ECO:0000313" key="1">
    <source>
        <dbReference type="EMBL" id="RNF69106.1"/>
    </source>
</evidence>
<dbReference type="OrthoDB" id="9965645at2"/>
<gene>
    <name evidence="1" type="ORF">EC580_02495</name>
</gene>
<organism evidence="1">
    <name type="scientific">Acidithiobacillus sulfuriphilus</name>
    <dbReference type="NCBI Taxonomy" id="1867749"/>
    <lineage>
        <taxon>Bacteria</taxon>
        <taxon>Pseudomonadati</taxon>
        <taxon>Pseudomonadota</taxon>
        <taxon>Acidithiobacillia</taxon>
        <taxon>Acidithiobacillales</taxon>
        <taxon>Acidithiobacillaceae</taxon>
        <taxon>Acidithiobacillus</taxon>
    </lineage>
</organism>
<dbReference type="EMBL" id="RIZI01000113">
    <property type="protein sequence ID" value="RNF69106.1"/>
    <property type="molecule type" value="Genomic_DNA"/>
</dbReference>
<sequence length="139" mass="15556">MILWPRLMERIARSDGLSMQCRSEFRNAGHAAFTRFAAGKNEVFIGEYEQLVVDAAQLLRNVASLPADARAGSQERLSRKKAITPPIGDSAGHLSWSVKNPDRLLTKIYNVIVPQTHVDTLIFRGLVRDYSRSHGPELL</sequence>
<dbReference type="RefSeq" id="WP_123101890.1">
    <property type="nucleotide sequence ID" value="NZ_CP127527.1"/>
</dbReference>
<protein>
    <submittedName>
        <fullName evidence="1">Uncharacterized protein</fullName>
    </submittedName>
</protein>
<comment type="caution">
    <text evidence="1">The sequence shown here is derived from an EMBL/GenBank/DDBJ whole genome shotgun (WGS) entry which is preliminary data.</text>
</comment>